<dbReference type="Proteomes" id="UP001431209">
    <property type="component" value="Unassembled WGS sequence"/>
</dbReference>
<protein>
    <submittedName>
        <fullName evidence="1">2,3-bisphosphoglycerate-independent phosphoglycerate mutase</fullName>
    </submittedName>
</protein>
<gene>
    <name evidence="1" type="ORF">AKO1_011018</name>
</gene>
<comment type="caution">
    <text evidence="1">The sequence shown here is derived from an EMBL/GenBank/DDBJ whole genome shotgun (WGS) entry which is preliminary data.</text>
</comment>
<name>A0AAW2YSU5_9EUKA</name>
<sequence>MSTVTNVNNAPKAVGAVPIAQTSTTTVTTATTANTAPIVAQPTVINREPIVKTIQDAPIVSNIIEKQNIEVHTREVIREIHEQPIIEIEKRPEVRTIQQQVIVEREELPVREEVIGTRGKHAEIPLVRQTEVGPNNEVIMGGVVDLPPIIETIIERPIYRQVIIERHEIPVQVVYTYVPVYHPGQPVAHLNEYSVDRVQAVQQQVVGATSVVAHQQHATRVVGPVPHVSAAPGGAVTAPLPANNGNVNVVTTTQTTQVPVNIRSIRTGVAKDTWGLSDAGSLYSLGRDNQWNRVDYAPLNGKKISDFSAVKNGILWFIDDQGILHKYNPKSNSDVITPVFTSQAEHGRFSKVNAYGEEGAYILTEGGNVVNVNGSEVTTIPAQGIRHLAVGNPKKSLFSRNNFEMWGIDQNGYAQRYENNAWANKNERVRDITVGRDNSVFAVDDAGRLRKWDNKSGRFLTGSRRDNQQFSEFQSLSAYNGNKNIHGIGQNGGVFDLGNDSVIYN</sequence>
<dbReference type="EMBL" id="JAOPGA020000657">
    <property type="protein sequence ID" value="KAL0480483.1"/>
    <property type="molecule type" value="Genomic_DNA"/>
</dbReference>
<reference evidence="1 2" key="1">
    <citation type="submission" date="2024-03" db="EMBL/GenBank/DDBJ databases">
        <title>The Acrasis kona genome and developmental transcriptomes reveal deep origins of eukaryotic multicellular pathways.</title>
        <authorList>
            <person name="Sheikh S."/>
            <person name="Fu C.-J."/>
            <person name="Brown M.W."/>
            <person name="Baldauf S.L."/>
        </authorList>
    </citation>
    <scope>NUCLEOTIDE SEQUENCE [LARGE SCALE GENOMIC DNA]</scope>
    <source>
        <strain evidence="1 2">ATCC MYA-3509</strain>
    </source>
</reference>
<accession>A0AAW2YSU5</accession>
<evidence type="ECO:0000313" key="1">
    <source>
        <dbReference type="EMBL" id="KAL0480483.1"/>
    </source>
</evidence>
<keyword evidence="2" id="KW-1185">Reference proteome</keyword>
<evidence type="ECO:0000313" key="2">
    <source>
        <dbReference type="Proteomes" id="UP001431209"/>
    </source>
</evidence>
<dbReference type="AlphaFoldDB" id="A0AAW2YSU5"/>
<dbReference type="SUPFAM" id="SSF63829">
    <property type="entry name" value="Calcium-dependent phosphotriesterase"/>
    <property type="match status" value="1"/>
</dbReference>
<proteinExistence type="predicted"/>
<organism evidence="1 2">
    <name type="scientific">Acrasis kona</name>
    <dbReference type="NCBI Taxonomy" id="1008807"/>
    <lineage>
        <taxon>Eukaryota</taxon>
        <taxon>Discoba</taxon>
        <taxon>Heterolobosea</taxon>
        <taxon>Tetramitia</taxon>
        <taxon>Eutetramitia</taxon>
        <taxon>Acrasidae</taxon>
        <taxon>Acrasis</taxon>
    </lineage>
</organism>